<comment type="caution">
    <text evidence="2">The sequence shown here is derived from an EMBL/GenBank/DDBJ whole genome shotgun (WGS) entry which is preliminary data.</text>
</comment>
<accession>A0ABQ6VYG7</accession>
<proteinExistence type="predicted"/>
<name>A0ABQ6VYG7_9PROT</name>
<feature type="domain" description="Ribbon-helix-helix" evidence="1">
    <location>
        <begin position="19"/>
        <end position="80"/>
    </location>
</feature>
<evidence type="ECO:0000259" key="1">
    <source>
        <dbReference type="Pfam" id="PF13467"/>
    </source>
</evidence>
<dbReference type="EMBL" id="QYAZ01000001">
    <property type="protein sequence ID" value="KAB8124168.1"/>
    <property type="molecule type" value="Genomic_DNA"/>
</dbReference>
<dbReference type="Pfam" id="PF13467">
    <property type="entry name" value="RHH_4"/>
    <property type="match status" value="1"/>
</dbReference>
<dbReference type="RefSeq" id="WP_014105982.1">
    <property type="nucleotide sequence ID" value="NZ_QYAZ01000001.1"/>
</dbReference>
<dbReference type="Gene3D" id="1.10.3990.20">
    <property type="entry name" value="protein bp1543"/>
    <property type="match status" value="1"/>
</dbReference>
<protein>
    <recommendedName>
        <fullName evidence="1">Ribbon-helix-helix domain-containing protein</fullName>
    </recommendedName>
</protein>
<evidence type="ECO:0000313" key="3">
    <source>
        <dbReference type="Proteomes" id="UP000427842"/>
    </source>
</evidence>
<sequence length="99" mass="10902">MSTPGPLPLPTQRGARLLRKRSLNLSGHRTSVALEPEFWCALHLIAQTRGLTLVGLVAQVDGARPPDRPLASALRVEALREWMPDLPEMAGTNREDWLG</sequence>
<organism evidence="2 3">
    <name type="scientific">Komagataeibacter medellinensis</name>
    <dbReference type="NCBI Taxonomy" id="1177712"/>
    <lineage>
        <taxon>Bacteria</taxon>
        <taxon>Pseudomonadati</taxon>
        <taxon>Pseudomonadota</taxon>
        <taxon>Alphaproteobacteria</taxon>
        <taxon>Acetobacterales</taxon>
        <taxon>Acetobacteraceae</taxon>
        <taxon>Komagataeibacter</taxon>
    </lineage>
</organism>
<keyword evidence="3" id="KW-1185">Reference proteome</keyword>
<gene>
    <name evidence="2" type="ORF">D3W54_08080</name>
</gene>
<dbReference type="InterPro" id="IPR027373">
    <property type="entry name" value="RHH_dom"/>
</dbReference>
<evidence type="ECO:0000313" key="2">
    <source>
        <dbReference type="EMBL" id="KAB8124168.1"/>
    </source>
</evidence>
<reference evidence="2 3" key="1">
    <citation type="submission" date="2018-09" db="EMBL/GenBank/DDBJ databases">
        <title>Genome sequence and characterization of the bcs clusters for the production of nanocellulose from the low pH resistant strain Komagataeibacter medellinensis ID13488.</title>
        <authorList>
            <person name="Hernandez-Arriaga A.M."/>
            <person name="Del Cerro C."/>
            <person name="Urbina L."/>
            <person name="Eceiza A."/>
            <person name="Retegi A."/>
            <person name="Prieto M.A."/>
        </authorList>
    </citation>
    <scope>NUCLEOTIDE SEQUENCE [LARGE SCALE GENOMIC DNA]</scope>
    <source>
        <strain evidence="2 3">ID13488</strain>
    </source>
</reference>
<dbReference type="InterPro" id="IPR038268">
    <property type="entry name" value="RHH_sf"/>
</dbReference>
<dbReference type="Proteomes" id="UP000427842">
    <property type="component" value="Unassembled WGS sequence"/>
</dbReference>